<keyword evidence="2" id="KW-1185">Reference proteome</keyword>
<dbReference type="KEGG" id="cle:Clole_2209"/>
<reference evidence="1 2" key="1">
    <citation type="journal article" date="2011" name="J. Bacteriol.">
        <title>Complete genome sequence of the cellulose-degrading bacterium Cellulosilyticum lentocellum.</title>
        <authorList>
            <consortium name="US DOE Joint Genome Institute"/>
            <person name="Miller D.A."/>
            <person name="Suen G."/>
            <person name="Bruce D."/>
            <person name="Copeland A."/>
            <person name="Cheng J.F."/>
            <person name="Detter C."/>
            <person name="Goodwin L.A."/>
            <person name="Han C.S."/>
            <person name="Hauser L.J."/>
            <person name="Land M.L."/>
            <person name="Lapidus A."/>
            <person name="Lucas S."/>
            <person name="Meincke L."/>
            <person name="Pitluck S."/>
            <person name="Tapia R."/>
            <person name="Teshima H."/>
            <person name="Woyke T."/>
            <person name="Fox B.G."/>
            <person name="Angert E.R."/>
            <person name="Currie C.R."/>
        </authorList>
    </citation>
    <scope>NUCLEOTIDE SEQUENCE [LARGE SCALE GENOMIC DNA]</scope>
    <source>
        <strain evidence="2">ATCC 49066 / DSM 5427 / NCIMB 11756 / RHM5</strain>
    </source>
</reference>
<proteinExistence type="predicted"/>
<evidence type="ECO:0000313" key="1">
    <source>
        <dbReference type="EMBL" id="ADZ83922.1"/>
    </source>
</evidence>
<sequence length="96" mass="10876">MLEFIADIYLFKDNGGAMPGNGWSGMMPSFNMDGDLIASRILCDKPLIKEQWHEVIIQLPYGDKFEHIKGKLKNEYEFKLNIGGRVLGKGIIKCVE</sequence>
<dbReference type="RefSeq" id="WP_013657216.1">
    <property type="nucleotide sequence ID" value="NC_015275.1"/>
</dbReference>
<name>F2JRK1_CELLD</name>
<evidence type="ECO:0000313" key="2">
    <source>
        <dbReference type="Proteomes" id="UP000008467"/>
    </source>
</evidence>
<dbReference type="HOGENOM" id="CLU_2354838_0_0_9"/>
<gene>
    <name evidence="1" type="ordered locus">Clole_2209</name>
</gene>
<organism evidence="1 2">
    <name type="scientific">Cellulosilyticum lentocellum (strain ATCC 49066 / DSM 5427 / NCIMB 11756 / RHM5)</name>
    <name type="common">Clostridium lentocellum</name>
    <dbReference type="NCBI Taxonomy" id="642492"/>
    <lineage>
        <taxon>Bacteria</taxon>
        <taxon>Bacillati</taxon>
        <taxon>Bacillota</taxon>
        <taxon>Clostridia</taxon>
        <taxon>Lachnospirales</taxon>
        <taxon>Cellulosilyticaceae</taxon>
        <taxon>Cellulosilyticum</taxon>
    </lineage>
</organism>
<dbReference type="EMBL" id="CP002582">
    <property type="protein sequence ID" value="ADZ83922.1"/>
    <property type="molecule type" value="Genomic_DNA"/>
</dbReference>
<dbReference type="eggNOG" id="ENOG503462N">
    <property type="taxonomic scope" value="Bacteria"/>
</dbReference>
<evidence type="ECO:0008006" key="3">
    <source>
        <dbReference type="Google" id="ProtNLM"/>
    </source>
</evidence>
<protein>
    <recommendedName>
        <fullName evidence="3">Translation elongation factor EFTu/EF1A C-terminal domain-containing protein</fullName>
    </recommendedName>
</protein>
<dbReference type="Proteomes" id="UP000008467">
    <property type="component" value="Chromosome"/>
</dbReference>
<accession>F2JRK1</accession>
<dbReference type="AlphaFoldDB" id="F2JRK1"/>